<sequence length="587" mass="63817">MAPAKPPPPPPPETTDYTALVVVLVVFATLLVGFTVTWVVLALRWHRNFKNSLLASAPTLNPPTTKWVTKNKDGVACFLSHYKLEAGSDARYLHDLLQRMLTANVFLDSNDLTDLRALFSHVQLADVLVLLATEGVLLRPWCLLELYQAYKLGIPILIMEVDAPRHRFDKTAAKRFLRNLEVDLPQLNPGAIEEITKHLAKVGDTVSIRDFRDTLLDALEPQLSTATDQLKFHPWGTDNTVLADATDLIMAMARAAEREVKLQRPSPPRNIVLCHAISEFTKQQISRASRKKASQRPSTRRRKTSLGTLSGRSASSFGEYEDVQYALFISYFREEAGCDARLLQLMLVRKLDRPVFLDATDADDIRKILSAGVCHSDALVLVQTAGVLHRPWCLLEVYTAIRNRVPVLPLLIEGGGYNFDEARAHLADLGASLDRTNAGTAAALRELLASGVVPLPPDAAPATLEDMSLVLSKSIPFLISGAFNPAGSENHVAAAVQDIVLRAERVIKVAQSRSVESDAPQQSAAHKAPFDSSEDAPNHALSVAGGLDDTNQTSSNSNADTTFQLSTGLEHGDGAAGSTEAPATASV</sequence>
<dbReference type="AlphaFoldDB" id="A0A7S4BXK9"/>
<name>A0A7S4BXK9_CHRCT</name>
<dbReference type="SUPFAM" id="SSF52200">
    <property type="entry name" value="Toll/Interleukin receptor TIR domain"/>
    <property type="match status" value="2"/>
</dbReference>
<evidence type="ECO:0000256" key="2">
    <source>
        <dbReference type="SAM" id="Phobius"/>
    </source>
</evidence>
<dbReference type="Gene3D" id="3.40.50.10140">
    <property type="entry name" value="Toll/interleukin-1 receptor homology (TIR) domain"/>
    <property type="match status" value="2"/>
</dbReference>
<evidence type="ECO:0008006" key="4">
    <source>
        <dbReference type="Google" id="ProtNLM"/>
    </source>
</evidence>
<evidence type="ECO:0000313" key="3">
    <source>
        <dbReference type="EMBL" id="CAE0780026.1"/>
    </source>
</evidence>
<feature type="compositionally biased region" description="Basic residues" evidence="1">
    <location>
        <begin position="288"/>
        <end position="304"/>
    </location>
</feature>
<evidence type="ECO:0000256" key="1">
    <source>
        <dbReference type="SAM" id="MobiDB-lite"/>
    </source>
</evidence>
<keyword evidence="2" id="KW-0472">Membrane</keyword>
<accession>A0A7S4BXK9</accession>
<feature type="region of interest" description="Disordered" evidence="1">
    <location>
        <begin position="512"/>
        <end position="587"/>
    </location>
</feature>
<dbReference type="EMBL" id="HBIZ01051068">
    <property type="protein sequence ID" value="CAE0780026.1"/>
    <property type="molecule type" value="Transcribed_RNA"/>
</dbReference>
<protein>
    <recommendedName>
        <fullName evidence="4">TIR domain-containing protein</fullName>
    </recommendedName>
</protein>
<keyword evidence="2" id="KW-0812">Transmembrane</keyword>
<proteinExistence type="predicted"/>
<gene>
    <name evidence="3" type="ORF">PCAR00345_LOCUS32665</name>
</gene>
<feature type="compositionally biased region" description="Polar residues" evidence="1">
    <location>
        <begin position="512"/>
        <end position="524"/>
    </location>
</feature>
<reference evidence="3" key="1">
    <citation type="submission" date="2021-01" db="EMBL/GenBank/DDBJ databases">
        <authorList>
            <person name="Corre E."/>
            <person name="Pelletier E."/>
            <person name="Niang G."/>
            <person name="Scheremetjew M."/>
            <person name="Finn R."/>
            <person name="Kale V."/>
            <person name="Holt S."/>
            <person name="Cochrane G."/>
            <person name="Meng A."/>
            <person name="Brown T."/>
            <person name="Cohen L."/>
        </authorList>
    </citation>
    <scope>NUCLEOTIDE SEQUENCE</scope>
    <source>
        <strain evidence="3">CCMP645</strain>
    </source>
</reference>
<keyword evidence="2" id="KW-1133">Transmembrane helix</keyword>
<feature type="region of interest" description="Disordered" evidence="1">
    <location>
        <begin position="284"/>
        <end position="310"/>
    </location>
</feature>
<feature type="compositionally biased region" description="Polar residues" evidence="1">
    <location>
        <begin position="549"/>
        <end position="567"/>
    </location>
</feature>
<organism evidence="3">
    <name type="scientific">Chrysotila carterae</name>
    <name type="common">Marine alga</name>
    <name type="synonym">Syracosphaera carterae</name>
    <dbReference type="NCBI Taxonomy" id="13221"/>
    <lineage>
        <taxon>Eukaryota</taxon>
        <taxon>Haptista</taxon>
        <taxon>Haptophyta</taxon>
        <taxon>Prymnesiophyceae</taxon>
        <taxon>Isochrysidales</taxon>
        <taxon>Isochrysidaceae</taxon>
        <taxon>Chrysotila</taxon>
    </lineage>
</organism>
<dbReference type="InterPro" id="IPR035897">
    <property type="entry name" value="Toll_tir_struct_dom_sf"/>
</dbReference>
<feature type="transmembrane region" description="Helical" evidence="2">
    <location>
        <begin position="20"/>
        <end position="43"/>
    </location>
</feature>